<dbReference type="OMA" id="IFWTFRT"/>
<dbReference type="SMART" id="SM00382">
    <property type="entry name" value="AAA"/>
    <property type="match status" value="1"/>
</dbReference>
<dbReference type="AlphaFoldDB" id="Q0C7H4"/>
<dbReference type="Proteomes" id="UP000007963">
    <property type="component" value="Unassembled WGS sequence"/>
</dbReference>
<sequence>MAVAGPENPVDPPGFLAQDVTSGNDDSHEKDKLYRAPPSPDDPSAWASLNMPDLSAFNLAKSSEIFPEGMENRGLRVPAPFDRRAPKGARKSTENRYLPSKLALDEDSSSNFQATYNPATGSSSFRAADDTARSGHHSNANDVTDEVRRLHNRVVELESELQSSVVAKQRCKPPRIQVLYRLQDDNSEESSNDNIPFEDVPEIIRNKGDTAHLRCRNRVSNLELYLIRHPDISFVVFRTYPKTILLDGKKAQSCSQPVDQLHLPPPLAESIFPVEKKLKQALEMVLERKPEFWKILDEYLDTGELDAPYLFIYHSRNDLEDIRSLLALDVLKQLDLLLGYVKYAFGHEYHEADDLLKKDNMAPAYIPYLTKPGDVLIVREGKYHTGFIAESWSSSMRETPSISTSSDRKTIIDCSHSREGFGHEFGAAGGLIDEPAILNHASGSWTRQSNLVYTCTLMGKTLEFDGCFYWKQKLLTIEMSADSLHQASAIANLNVFPLRHAPKELSDLLQRRGSNFWKCRAKNLISYQPGDDDEFSRMTDDRYMIDMRTFRTLHPHNAISRGRTSDDLSLDVIRDDERFQYLLPPLIKGYNLRRKAWHDLAVDRIFDVKWNREAFHSLVIENKAKSLIEALVVSQLEEEKSTDLISGKGNGLVLLFHGGPGTGKTLTAEGVAEIAKKPLYRVTCGDVGTKAEDVEKYLDSVLHLGRIWDCVVLLDEADVFLEQRSLEDLKRNALVSVFLRVLEYYEGILILTSNRVGTFDEAFISRIQLALHYPDLGPRQRHQIWQTFIDRLENLDEDIDFANLRENLDVLKKEKLNGRQIRNVITTARQYAKWKKTTLTFEHLKDVIEISGRFGTYLHDLRGFSENELAKDGGIR</sequence>
<dbReference type="CDD" id="cd19481">
    <property type="entry name" value="RecA-like_protease"/>
    <property type="match status" value="1"/>
</dbReference>
<evidence type="ECO:0000313" key="4">
    <source>
        <dbReference type="Proteomes" id="UP000007963"/>
    </source>
</evidence>
<dbReference type="InterPro" id="IPR056599">
    <property type="entry name" value="AAA_lid_fung"/>
</dbReference>
<evidence type="ECO:0000313" key="3">
    <source>
        <dbReference type="EMBL" id="EAU29357.1"/>
    </source>
</evidence>
<dbReference type="GO" id="GO:0005524">
    <property type="term" value="F:ATP binding"/>
    <property type="evidence" value="ECO:0007669"/>
    <property type="project" value="InterPro"/>
</dbReference>
<dbReference type="GO" id="GO:0016887">
    <property type="term" value="F:ATP hydrolysis activity"/>
    <property type="evidence" value="ECO:0007669"/>
    <property type="project" value="InterPro"/>
</dbReference>
<dbReference type="InterPro" id="IPR027417">
    <property type="entry name" value="P-loop_NTPase"/>
</dbReference>
<evidence type="ECO:0000259" key="2">
    <source>
        <dbReference type="SMART" id="SM00382"/>
    </source>
</evidence>
<protein>
    <recommendedName>
        <fullName evidence="2">AAA+ ATPase domain-containing protein</fullName>
    </recommendedName>
</protein>
<evidence type="ECO:0000256" key="1">
    <source>
        <dbReference type="SAM" id="MobiDB-lite"/>
    </source>
</evidence>
<accession>Q0C7H4</accession>
<dbReference type="Pfam" id="PF23232">
    <property type="entry name" value="AAA_lid_13"/>
    <property type="match status" value="1"/>
</dbReference>
<organism evidence="3 4">
    <name type="scientific">Aspergillus terreus (strain NIH 2624 / FGSC A1156)</name>
    <dbReference type="NCBI Taxonomy" id="341663"/>
    <lineage>
        <taxon>Eukaryota</taxon>
        <taxon>Fungi</taxon>
        <taxon>Dikarya</taxon>
        <taxon>Ascomycota</taxon>
        <taxon>Pezizomycotina</taxon>
        <taxon>Eurotiomycetes</taxon>
        <taxon>Eurotiomycetidae</taxon>
        <taxon>Eurotiales</taxon>
        <taxon>Aspergillaceae</taxon>
        <taxon>Aspergillus</taxon>
        <taxon>Aspergillus subgen. Circumdati</taxon>
    </lineage>
</organism>
<dbReference type="Pfam" id="PF00004">
    <property type="entry name" value="AAA"/>
    <property type="match status" value="1"/>
</dbReference>
<feature type="region of interest" description="Disordered" evidence="1">
    <location>
        <begin position="1"/>
        <end position="47"/>
    </location>
</feature>
<name>Q0C7H4_ASPTN</name>
<dbReference type="InterPro" id="IPR003959">
    <property type="entry name" value="ATPase_AAA_core"/>
</dbReference>
<dbReference type="RefSeq" id="XP_001218708.1">
    <property type="nucleotide sequence ID" value="XM_001218707.1"/>
</dbReference>
<dbReference type="eggNOG" id="KOG0742">
    <property type="taxonomic scope" value="Eukaryota"/>
</dbReference>
<dbReference type="STRING" id="341663.Q0C7H4"/>
<proteinExistence type="predicted"/>
<dbReference type="SUPFAM" id="SSF52540">
    <property type="entry name" value="P-loop containing nucleoside triphosphate hydrolases"/>
    <property type="match status" value="1"/>
</dbReference>
<dbReference type="PANTHER" id="PTHR46411:SF2">
    <property type="entry name" value="AAA+ ATPASE DOMAIN-CONTAINING PROTEIN"/>
    <property type="match status" value="1"/>
</dbReference>
<dbReference type="HOGENOM" id="CLU_004471_4_7_1"/>
<gene>
    <name evidence="3" type="ORF">ATEG_10360</name>
</gene>
<feature type="domain" description="AAA+ ATPase" evidence="2">
    <location>
        <begin position="650"/>
        <end position="775"/>
    </location>
</feature>
<feature type="compositionally biased region" description="Polar residues" evidence="1">
    <location>
        <begin position="109"/>
        <end position="125"/>
    </location>
</feature>
<feature type="region of interest" description="Disordered" evidence="1">
    <location>
        <begin position="71"/>
        <end position="144"/>
    </location>
</feature>
<dbReference type="VEuPathDB" id="FungiDB:ATEG_10360"/>
<dbReference type="Gene3D" id="3.40.50.300">
    <property type="entry name" value="P-loop containing nucleotide triphosphate hydrolases"/>
    <property type="match status" value="1"/>
</dbReference>
<feature type="compositionally biased region" description="Basic and acidic residues" evidence="1">
    <location>
        <begin position="25"/>
        <end position="34"/>
    </location>
</feature>
<dbReference type="OrthoDB" id="10042665at2759"/>
<reference evidence="4" key="1">
    <citation type="submission" date="2005-09" db="EMBL/GenBank/DDBJ databases">
        <title>Annotation of the Aspergillus terreus NIH2624 genome.</title>
        <authorList>
            <person name="Birren B.W."/>
            <person name="Lander E.S."/>
            <person name="Galagan J.E."/>
            <person name="Nusbaum C."/>
            <person name="Devon K."/>
            <person name="Henn M."/>
            <person name="Ma L.-J."/>
            <person name="Jaffe D.B."/>
            <person name="Butler J."/>
            <person name="Alvarez P."/>
            <person name="Gnerre S."/>
            <person name="Grabherr M."/>
            <person name="Kleber M."/>
            <person name="Mauceli E.W."/>
            <person name="Brockman W."/>
            <person name="Rounsley S."/>
            <person name="Young S.K."/>
            <person name="LaButti K."/>
            <person name="Pushparaj V."/>
            <person name="DeCaprio D."/>
            <person name="Crawford M."/>
            <person name="Koehrsen M."/>
            <person name="Engels R."/>
            <person name="Montgomery P."/>
            <person name="Pearson M."/>
            <person name="Howarth C."/>
            <person name="Larson L."/>
            <person name="Luoma S."/>
            <person name="White J."/>
            <person name="Alvarado L."/>
            <person name="Kodira C.D."/>
            <person name="Zeng Q."/>
            <person name="Oleary S."/>
            <person name="Yandava C."/>
            <person name="Denning D.W."/>
            <person name="Nierman W.C."/>
            <person name="Milne T."/>
            <person name="Madden K."/>
        </authorList>
    </citation>
    <scope>NUCLEOTIDE SEQUENCE [LARGE SCALE GENOMIC DNA]</scope>
    <source>
        <strain evidence="4">NIH 2624 / FGSC A1156</strain>
    </source>
</reference>
<dbReference type="GeneID" id="4354739"/>
<dbReference type="EMBL" id="CH476610">
    <property type="protein sequence ID" value="EAU29357.1"/>
    <property type="molecule type" value="Genomic_DNA"/>
</dbReference>
<dbReference type="InterPro" id="IPR003593">
    <property type="entry name" value="AAA+_ATPase"/>
</dbReference>
<dbReference type="PANTHER" id="PTHR46411">
    <property type="entry name" value="FAMILY ATPASE, PUTATIVE-RELATED"/>
    <property type="match status" value="1"/>
</dbReference>